<evidence type="ECO:0000313" key="3">
    <source>
        <dbReference type="Proteomes" id="UP000478052"/>
    </source>
</evidence>
<evidence type="ECO:0000313" key="2">
    <source>
        <dbReference type="EMBL" id="KAF0722376.1"/>
    </source>
</evidence>
<proteinExistence type="predicted"/>
<gene>
    <name evidence="2" type="ORF">FWK35_00027847</name>
</gene>
<dbReference type="Proteomes" id="UP000478052">
    <property type="component" value="Unassembled WGS sequence"/>
</dbReference>
<keyword evidence="3" id="KW-1185">Reference proteome</keyword>
<dbReference type="AlphaFoldDB" id="A0A6G0W8A9"/>
<protein>
    <recommendedName>
        <fullName evidence="4">DUF4806 domain-containing protein</fullName>
    </recommendedName>
</protein>
<feature type="region of interest" description="Disordered" evidence="1">
    <location>
        <begin position="714"/>
        <end position="733"/>
    </location>
</feature>
<sequence length="999" mass="115650">MSGNRLLKNFNDISNRQRRRRIANELLNIDHDLNTSKNIQAVSTPPICPVLNNNPVSIKPSKSTEPIDMFSVSNGINNDNVQNTFSYNTCAPNSFYEFSSNNFSFTSNASNESTRPVMSNLNDSGLLSSIHEKLCTWAINEKIPLKSVTNLLKILRYHNKNDFKDLPLDARTLLQTPRSTEIRIVHPGLYWHNGLKKCLLKYLTVMNHLENESNQLNLIINIDGLPISKSSNSQFWPILGSIFKTNYVFLIGLYHGYNKKPSDVHQFLDDFICETNELINSGLTYKGQQYNVCVKIVCADAPAKAFIMNVKHHSGYSSCSKCDVEGEYIKNRVCFPDFIGNKRTNIDFSEHKDTDYHLGTSPLENLLDFGLVSNVPYDYLHLVNLGVFKKMINLWHTGELNFRLSSQNIKQISDTLENMKHNVPLEFQRKPRSLLYFRQWKGTEFRLLLNYTGPVVFKNVLRSDVYNNYLTLNIAMTILSSEIHCKNSEFINYARKLLSHFVTSFKSLYGSHNVSYNVHGLLHLVDDVEKFGPLDNFSAYRFENYLGKLKKKIRKDDKPLQQIARRYTEIENNLKIDGIKIINNNEIKYKKKHSEGPLFDEFIFCTQFKEAYFYNFTLKVDDINNNCVGIKENVIALIKNIVYNNKTKQYFLIGKEYSEKQALYTVPLTTMSSPKESWQSWNVLKVIGSSDDFEKANKKMSECVQYNLSEVNTDYEDTQKKQRKSRARKNIFSSSEDESNYSIKLKDDYPTPPKIQPSTSSNKLLQKDDDADMFSELIVHSPNEIQSNSSNKLLQKDDDADMFSELIVHSPNELQNVFSTPTKSIKSSYSKDNSKLIQDTGYRSFKNQGSYIYNKLIYFYLIFLLVIQNESLPNSQFENTISISPFKKRKDNSTPFYSNEMFRSSQIDINFECWMTKTLNHILRSNAHLKMQNCMILENQKEIIARLSSIKSTDLFEPIPEQFSIQFSEYFPLTDKQNVLEIEKMLQNNNDFKINLVSF</sequence>
<accession>A0A6G0W8A9</accession>
<dbReference type="PANTHER" id="PTHR33053:SF24">
    <property type="entry name" value="TRANSPOSASE DOMAIN-CONTAINING PROTEIN"/>
    <property type="match status" value="1"/>
</dbReference>
<dbReference type="PANTHER" id="PTHR33053">
    <property type="entry name" value="PROTEIN, PUTATIVE-RELATED"/>
    <property type="match status" value="1"/>
</dbReference>
<dbReference type="EMBL" id="VUJU01009073">
    <property type="protein sequence ID" value="KAF0722376.1"/>
    <property type="molecule type" value="Genomic_DNA"/>
</dbReference>
<dbReference type="OrthoDB" id="7554869at2759"/>
<name>A0A6G0W8A9_APHCR</name>
<organism evidence="2 3">
    <name type="scientific">Aphis craccivora</name>
    <name type="common">Cowpea aphid</name>
    <dbReference type="NCBI Taxonomy" id="307492"/>
    <lineage>
        <taxon>Eukaryota</taxon>
        <taxon>Metazoa</taxon>
        <taxon>Ecdysozoa</taxon>
        <taxon>Arthropoda</taxon>
        <taxon>Hexapoda</taxon>
        <taxon>Insecta</taxon>
        <taxon>Pterygota</taxon>
        <taxon>Neoptera</taxon>
        <taxon>Paraneoptera</taxon>
        <taxon>Hemiptera</taxon>
        <taxon>Sternorrhyncha</taxon>
        <taxon>Aphidomorpha</taxon>
        <taxon>Aphidoidea</taxon>
        <taxon>Aphididae</taxon>
        <taxon>Aphidini</taxon>
        <taxon>Aphis</taxon>
        <taxon>Aphis</taxon>
    </lineage>
</organism>
<reference evidence="2 3" key="1">
    <citation type="submission" date="2019-08" db="EMBL/GenBank/DDBJ databases">
        <title>Whole genome of Aphis craccivora.</title>
        <authorList>
            <person name="Voronova N.V."/>
            <person name="Shulinski R.S."/>
            <person name="Bandarenka Y.V."/>
            <person name="Zhorov D.G."/>
            <person name="Warner D."/>
        </authorList>
    </citation>
    <scope>NUCLEOTIDE SEQUENCE [LARGE SCALE GENOMIC DNA]</scope>
    <source>
        <strain evidence="2">180601</strain>
        <tissue evidence="2">Whole Body</tissue>
    </source>
</reference>
<feature type="region of interest" description="Disordered" evidence="1">
    <location>
        <begin position="742"/>
        <end position="765"/>
    </location>
</feature>
<evidence type="ECO:0000256" key="1">
    <source>
        <dbReference type="SAM" id="MobiDB-lite"/>
    </source>
</evidence>
<comment type="caution">
    <text evidence="2">The sequence shown here is derived from an EMBL/GenBank/DDBJ whole genome shotgun (WGS) entry which is preliminary data.</text>
</comment>
<evidence type="ECO:0008006" key="4">
    <source>
        <dbReference type="Google" id="ProtNLM"/>
    </source>
</evidence>